<evidence type="ECO:0000313" key="2">
    <source>
        <dbReference type="EMBL" id="KAF0040047.1"/>
    </source>
</evidence>
<reference evidence="2 3" key="1">
    <citation type="submission" date="2019-06" db="EMBL/GenBank/DDBJ databases">
        <title>Draft genomes of female and male turbot (Scophthalmus maximus).</title>
        <authorList>
            <person name="Xu H."/>
            <person name="Xu X.-W."/>
            <person name="Shao C."/>
            <person name="Chen S."/>
        </authorList>
    </citation>
    <scope>NUCLEOTIDE SEQUENCE [LARGE SCALE GENOMIC DNA]</scope>
    <source>
        <strain evidence="2">Ysfricsl-2016a</strain>
        <tissue evidence="2">Blood</tissue>
    </source>
</reference>
<name>A0A6A4T1V2_SCOMX</name>
<evidence type="ECO:0000313" key="3">
    <source>
        <dbReference type="Proteomes" id="UP000438429"/>
    </source>
</evidence>
<dbReference type="Proteomes" id="UP000438429">
    <property type="component" value="Unassembled WGS sequence"/>
</dbReference>
<dbReference type="EMBL" id="VEVO01000007">
    <property type="protein sequence ID" value="KAF0040047.1"/>
    <property type="molecule type" value="Genomic_DNA"/>
</dbReference>
<evidence type="ECO:0000256" key="1">
    <source>
        <dbReference type="SAM" id="MobiDB-lite"/>
    </source>
</evidence>
<feature type="region of interest" description="Disordered" evidence="1">
    <location>
        <begin position="97"/>
        <end position="118"/>
    </location>
</feature>
<protein>
    <submittedName>
        <fullName evidence="2">Uncharacterized protein</fullName>
    </submittedName>
</protein>
<proteinExistence type="predicted"/>
<organism evidence="2 3">
    <name type="scientific">Scophthalmus maximus</name>
    <name type="common">Turbot</name>
    <name type="synonym">Psetta maxima</name>
    <dbReference type="NCBI Taxonomy" id="52904"/>
    <lineage>
        <taxon>Eukaryota</taxon>
        <taxon>Metazoa</taxon>
        <taxon>Chordata</taxon>
        <taxon>Craniata</taxon>
        <taxon>Vertebrata</taxon>
        <taxon>Euteleostomi</taxon>
        <taxon>Actinopterygii</taxon>
        <taxon>Neopterygii</taxon>
        <taxon>Teleostei</taxon>
        <taxon>Neoteleostei</taxon>
        <taxon>Acanthomorphata</taxon>
        <taxon>Carangaria</taxon>
        <taxon>Pleuronectiformes</taxon>
        <taxon>Pleuronectoidei</taxon>
        <taxon>Scophthalmidae</taxon>
        <taxon>Scophthalmus</taxon>
    </lineage>
</organism>
<dbReference type="AlphaFoldDB" id="A0A6A4T1V2"/>
<gene>
    <name evidence="2" type="ORF">F2P81_008282</name>
</gene>
<comment type="caution">
    <text evidence="2">The sequence shown here is derived from an EMBL/GenBank/DDBJ whole genome shotgun (WGS) entry which is preliminary data.</text>
</comment>
<accession>A0A6A4T1V2</accession>
<sequence>MFNQLSHSPRDKVVRGARWRKAQSGLAGLAATNQCGLSVGANKEAVLQADVIKQRRVSPHQTHCGALKRNCTSAYTYLVGTDNTLYSQYVTVLGLNQGQTRTSKKSRPPNGSVPSGGEKTIRLDLFRSFTSFISLANPSVYKATGICN</sequence>